<name>A0ABQ4FQ90_9ACTN</name>
<feature type="region of interest" description="Disordered" evidence="5">
    <location>
        <begin position="311"/>
        <end position="332"/>
    </location>
</feature>
<dbReference type="InterPro" id="IPR049416">
    <property type="entry name" value="VinK-like_small"/>
</dbReference>
<feature type="compositionally biased region" description="Low complexity" evidence="5">
    <location>
        <begin position="317"/>
        <end position="332"/>
    </location>
</feature>
<accession>A0ABQ4FQ90</accession>
<evidence type="ECO:0000256" key="1">
    <source>
        <dbReference type="ARBA" id="ARBA00013258"/>
    </source>
</evidence>
<dbReference type="InterPro" id="IPR001227">
    <property type="entry name" value="Ac_transferase_dom_sf"/>
</dbReference>
<dbReference type="Proteomes" id="UP000651728">
    <property type="component" value="Unassembled WGS sequence"/>
</dbReference>
<dbReference type="EMBL" id="BOOB01000083">
    <property type="protein sequence ID" value="GIH36969.1"/>
    <property type="molecule type" value="Genomic_DNA"/>
</dbReference>
<dbReference type="InterPro" id="IPR016035">
    <property type="entry name" value="Acyl_Trfase/lysoPLipase"/>
</dbReference>
<organism evidence="7 8">
    <name type="scientific">Microbispora amethystogenes</name>
    <dbReference type="NCBI Taxonomy" id="1427754"/>
    <lineage>
        <taxon>Bacteria</taxon>
        <taxon>Bacillati</taxon>
        <taxon>Actinomycetota</taxon>
        <taxon>Actinomycetes</taxon>
        <taxon>Streptosporangiales</taxon>
        <taxon>Streptosporangiaceae</taxon>
        <taxon>Microbispora</taxon>
    </lineage>
</organism>
<dbReference type="SUPFAM" id="SSF52151">
    <property type="entry name" value="FabD/lysophospholipase-like"/>
    <property type="match status" value="1"/>
</dbReference>
<dbReference type="PANTHER" id="PTHR42681">
    <property type="entry name" value="MALONYL-COA-ACYL CARRIER PROTEIN TRANSACYLASE, MITOCHONDRIAL"/>
    <property type="match status" value="1"/>
</dbReference>
<comment type="catalytic activity">
    <reaction evidence="4">
        <text>holo-[ACP] + malonyl-CoA = malonyl-[ACP] + CoA</text>
        <dbReference type="Rhea" id="RHEA:41792"/>
        <dbReference type="Rhea" id="RHEA-COMP:9623"/>
        <dbReference type="Rhea" id="RHEA-COMP:9685"/>
        <dbReference type="ChEBI" id="CHEBI:57287"/>
        <dbReference type="ChEBI" id="CHEBI:57384"/>
        <dbReference type="ChEBI" id="CHEBI:64479"/>
        <dbReference type="ChEBI" id="CHEBI:78449"/>
        <dbReference type="EC" id="2.3.1.39"/>
    </reaction>
</comment>
<proteinExistence type="predicted"/>
<keyword evidence="8" id="KW-1185">Reference proteome</keyword>
<dbReference type="EC" id="2.3.1.39" evidence="1"/>
<evidence type="ECO:0000313" key="8">
    <source>
        <dbReference type="Proteomes" id="UP000651728"/>
    </source>
</evidence>
<gene>
    <name evidence="7" type="primary">fabD</name>
    <name evidence="7" type="ORF">Mam01_71330</name>
</gene>
<dbReference type="Gene3D" id="3.40.366.10">
    <property type="entry name" value="Malonyl-Coenzyme A Acyl Carrier Protein, domain 2"/>
    <property type="match status" value="1"/>
</dbReference>
<dbReference type="InterPro" id="IPR050858">
    <property type="entry name" value="Mal-CoA-ACP_Trans/PKS_FabD"/>
</dbReference>
<comment type="caution">
    <text evidence="7">The sequence shown here is derived from an EMBL/GenBank/DDBJ whole genome shotgun (WGS) entry which is preliminary data.</text>
</comment>
<keyword evidence="3" id="KW-0012">Acyltransferase</keyword>
<keyword evidence="2" id="KW-0808">Transferase</keyword>
<feature type="domain" description="Malonyl-CoA-[acyl-carrier-protein] transacylase small" evidence="6">
    <location>
        <begin position="132"/>
        <end position="193"/>
    </location>
</feature>
<dbReference type="Pfam" id="PF21124">
    <property type="entry name" value="VinK_C"/>
    <property type="match status" value="1"/>
</dbReference>
<evidence type="ECO:0000256" key="5">
    <source>
        <dbReference type="SAM" id="MobiDB-lite"/>
    </source>
</evidence>
<evidence type="ECO:0000313" key="7">
    <source>
        <dbReference type="EMBL" id="GIH36969.1"/>
    </source>
</evidence>
<reference evidence="7 8" key="1">
    <citation type="submission" date="2021-01" db="EMBL/GenBank/DDBJ databases">
        <title>Whole genome shotgun sequence of Microbispora amethystogenes NBRC 101907.</title>
        <authorList>
            <person name="Komaki H."/>
            <person name="Tamura T."/>
        </authorList>
    </citation>
    <scope>NUCLEOTIDE SEQUENCE [LARGE SCALE GENOMIC DNA]</scope>
    <source>
        <strain evidence="7 8">NBRC 101907</strain>
    </source>
</reference>
<dbReference type="PANTHER" id="PTHR42681:SF1">
    <property type="entry name" value="MALONYL-COA-ACYL CARRIER PROTEIN TRANSACYLASE, MITOCHONDRIAL"/>
    <property type="match status" value="1"/>
</dbReference>
<evidence type="ECO:0000259" key="6">
    <source>
        <dbReference type="Pfam" id="PF21124"/>
    </source>
</evidence>
<evidence type="ECO:0000256" key="3">
    <source>
        <dbReference type="ARBA" id="ARBA00023315"/>
    </source>
</evidence>
<dbReference type="RefSeq" id="WP_239101868.1">
    <property type="nucleotide sequence ID" value="NZ_BAABEJ010000039.1"/>
</dbReference>
<sequence>MDSAIVFPGMGPCDFTTVARFMLVNPVARRLVAVAGDVLGYDLFERYRETSGDYSEYAQVAFFVNCVALATWAREEFGIAPGLCAGASFGGKAAAVHSGALGFADGVRLTAELVRYETEYFAAEHPDVVTQSFVRVPQERLAELLAEMDERGEWYEISCQVDDDFHMLSVRRDVLEELRSRLRAQGGLPLYVMDPPLHCRAFGGLRDRVEAELFPTLTFTDPAIPVVADQDGGVRDTAAGVRDILLDGIVRPVRWPAVVGTLRERGVTKLYVSGPDQLWGRVGVTTRNFEVVALDPRWATRPLRRDRAAQEHRAAQRRAAQENLARAGASPS</sequence>
<evidence type="ECO:0000256" key="2">
    <source>
        <dbReference type="ARBA" id="ARBA00022679"/>
    </source>
</evidence>
<dbReference type="Gene3D" id="3.30.70.250">
    <property type="entry name" value="Malonyl-CoA ACP transacylase, ACP-binding"/>
    <property type="match status" value="1"/>
</dbReference>
<protein>
    <recommendedName>
        <fullName evidence="1">[acyl-carrier-protein] S-malonyltransferase</fullName>
        <ecNumber evidence="1">2.3.1.39</ecNumber>
    </recommendedName>
</protein>
<evidence type="ECO:0000256" key="4">
    <source>
        <dbReference type="ARBA" id="ARBA00048462"/>
    </source>
</evidence>